<dbReference type="InterPro" id="IPR039261">
    <property type="entry name" value="FNR_nucleotide-bd"/>
</dbReference>
<sequence>IKSVRSKSIGSGAADNMKPVGTPPTFDWYQNATEVGVVITTKWDAMRHDLVIVDSKKSDLLIQVFVKENTFFIHMKPSEAIFNDCQVKMKSPGTVEVILQKEEPDVTWQSLGTPLKDHEAFVRTKSIECRYRTWTVVSNTTVTHDTRLMRFKSPPECRMVVPVGYHVHIKTEISGMEIARSYTAVSPSLTRPHLDMSIARGKTIYLMIKVYKGGVISPWITSLKSGEKVQLSNFDGNFDLGRLEKTSHLVMFAAGTGFTSMIQLIVYSLYTLSNSNFPVKLVFYNKTQKDIIWRDQLEELTKTFSRFSVTHVLSQETDPTWKGKKGRVSMEHVKEFVPTPKETPNPLFCICGQWAYNDAVESFAKFNGLEENHIHVFSQTS</sequence>
<name>A0A8S3ZB24_9EUPU</name>
<dbReference type="FunFam" id="3.40.50.80:FF:000021">
    <property type="entry name" value="Cytochrome b5 reductase 4"/>
    <property type="match status" value="1"/>
</dbReference>
<dbReference type="InterPro" id="IPR001433">
    <property type="entry name" value="OxRdtase_FAD/NAD-bd"/>
</dbReference>
<protein>
    <recommendedName>
        <fullName evidence="10">Cytochrome-b5 reductase</fullName>
    </recommendedName>
</protein>
<comment type="caution">
    <text evidence="8">The sequence shown here is derived from an EMBL/GenBank/DDBJ whole genome shotgun (WGS) entry which is preliminary data.</text>
</comment>
<feature type="binding site" evidence="5">
    <location>
        <position position="217"/>
    </location>
    <ligand>
        <name>FAD</name>
        <dbReference type="ChEBI" id="CHEBI:57692"/>
    </ligand>
</feature>
<dbReference type="PROSITE" id="PS51203">
    <property type="entry name" value="CS"/>
    <property type="match status" value="1"/>
</dbReference>
<dbReference type="InterPro" id="IPR017938">
    <property type="entry name" value="Riboflavin_synthase-like_b-brl"/>
</dbReference>
<evidence type="ECO:0008006" key="10">
    <source>
        <dbReference type="Google" id="ProtNLM"/>
    </source>
</evidence>
<dbReference type="PROSITE" id="PS51384">
    <property type="entry name" value="FAD_FR"/>
    <property type="match status" value="1"/>
</dbReference>
<feature type="domain" description="FAD-binding FR-type" evidence="7">
    <location>
        <begin position="129"/>
        <end position="241"/>
    </location>
</feature>
<dbReference type="SUPFAM" id="SSF63380">
    <property type="entry name" value="Riboflavin synthase domain-like"/>
    <property type="match status" value="1"/>
</dbReference>
<dbReference type="SUPFAM" id="SSF49764">
    <property type="entry name" value="HSP20-like chaperones"/>
    <property type="match status" value="1"/>
</dbReference>
<dbReference type="InterPro" id="IPR001834">
    <property type="entry name" value="CBR-like"/>
</dbReference>
<accession>A0A8S3ZB24</accession>
<evidence type="ECO:0000256" key="4">
    <source>
        <dbReference type="ARBA" id="ARBA00023002"/>
    </source>
</evidence>
<dbReference type="Pfam" id="PF04969">
    <property type="entry name" value="CS"/>
    <property type="match status" value="1"/>
</dbReference>
<feature type="binding site" evidence="5">
    <location>
        <position position="209"/>
    </location>
    <ligand>
        <name>FAD</name>
        <dbReference type="ChEBI" id="CHEBI:57692"/>
    </ligand>
</feature>
<reference evidence="8" key="1">
    <citation type="submission" date="2021-04" db="EMBL/GenBank/DDBJ databases">
        <authorList>
            <consortium name="Molecular Ecology Group"/>
        </authorList>
    </citation>
    <scope>NUCLEOTIDE SEQUENCE</scope>
</reference>
<dbReference type="GO" id="GO:0005739">
    <property type="term" value="C:mitochondrion"/>
    <property type="evidence" value="ECO:0007669"/>
    <property type="project" value="TreeGrafter"/>
</dbReference>
<dbReference type="GO" id="GO:0016491">
    <property type="term" value="F:oxidoreductase activity"/>
    <property type="evidence" value="ECO:0007669"/>
    <property type="project" value="UniProtKB-KW"/>
</dbReference>
<keyword evidence="3 5" id="KW-0274">FAD</keyword>
<dbReference type="InterPro" id="IPR008978">
    <property type="entry name" value="HSP20-like_chaperone"/>
</dbReference>
<dbReference type="InterPro" id="IPR008333">
    <property type="entry name" value="Cbr1-like_FAD-bd_dom"/>
</dbReference>
<keyword evidence="9" id="KW-1185">Reference proteome</keyword>
<keyword evidence="4" id="KW-0560">Oxidoreductase</keyword>
<evidence type="ECO:0000313" key="8">
    <source>
        <dbReference type="EMBL" id="CAG5126764.1"/>
    </source>
</evidence>
<dbReference type="GO" id="GO:0071949">
    <property type="term" value="F:FAD binding"/>
    <property type="evidence" value="ECO:0007669"/>
    <property type="project" value="TreeGrafter"/>
</dbReference>
<dbReference type="CDD" id="cd06183">
    <property type="entry name" value="cyt_b5_reduct_like"/>
    <property type="match status" value="1"/>
</dbReference>
<organism evidence="8 9">
    <name type="scientific">Candidula unifasciata</name>
    <dbReference type="NCBI Taxonomy" id="100452"/>
    <lineage>
        <taxon>Eukaryota</taxon>
        <taxon>Metazoa</taxon>
        <taxon>Spiralia</taxon>
        <taxon>Lophotrochozoa</taxon>
        <taxon>Mollusca</taxon>
        <taxon>Gastropoda</taxon>
        <taxon>Heterobranchia</taxon>
        <taxon>Euthyneura</taxon>
        <taxon>Panpulmonata</taxon>
        <taxon>Eupulmonata</taxon>
        <taxon>Stylommatophora</taxon>
        <taxon>Helicina</taxon>
        <taxon>Helicoidea</taxon>
        <taxon>Geomitridae</taxon>
        <taxon>Candidula</taxon>
    </lineage>
</organism>
<evidence type="ECO:0000256" key="3">
    <source>
        <dbReference type="ARBA" id="ARBA00022827"/>
    </source>
</evidence>
<dbReference type="AlphaFoldDB" id="A0A8S3ZB24"/>
<dbReference type="EMBL" id="CAJHNH020002446">
    <property type="protein sequence ID" value="CAG5126764.1"/>
    <property type="molecule type" value="Genomic_DNA"/>
</dbReference>
<keyword evidence="2 5" id="KW-0285">Flavoprotein</keyword>
<dbReference type="Gene3D" id="2.60.40.790">
    <property type="match status" value="1"/>
</dbReference>
<evidence type="ECO:0000256" key="5">
    <source>
        <dbReference type="PIRSR" id="PIRSR601834-1"/>
    </source>
</evidence>
<dbReference type="PANTHER" id="PTHR19370">
    <property type="entry name" value="NADH-CYTOCHROME B5 REDUCTASE"/>
    <property type="match status" value="1"/>
</dbReference>
<evidence type="ECO:0000256" key="2">
    <source>
        <dbReference type="ARBA" id="ARBA00022630"/>
    </source>
</evidence>
<dbReference type="PANTHER" id="PTHR19370:SF185">
    <property type="entry name" value="NADH-CYTOCHROME B5 REDUCTASE"/>
    <property type="match status" value="1"/>
</dbReference>
<evidence type="ECO:0000313" key="9">
    <source>
        <dbReference type="Proteomes" id="UP000678393"/>
    </source>
</evidence>
<comment type="cofactor">
    <cofactor evidence="1 5">
        <name>FAD</name>
        <dbReference type="ChEBI" id="CHEBI:57692"/>
    </cofactor>
</comment>
<dbReference type="SUPFAM" id="SSF52343">
    <property type="entry name" value="Ferredoxin reductase-like, C-terminal NADP-linked domain"/>
    <property type="match status" value="1"/>
</dbReference>
<evidence type="ECO:0000256" key="1">
    <source>
        <dbReference type="ARBA" id="ARBA00001974"/>
    </source>
</evidence>
<proteinExistence type="predicted"/>
<evidence type="ECO:0000259" key="7">
    <source>
        <dbReference type="PROSITE" id="PS51384"/>
    </source>
</evidence>
<feature type="non-terminal residue" evidence="8">
    <location>
        <position position="381"/>
    </location>
</feature>
<gene>
    <name evidence="8" type="ORF">CUNI_LOCUS12322</name>
</gene>
<dbReference type="InterPro" id="IPR007052">
    <property type="entry name" value="CS_dom"/>
</dbReference>
<feature type="domain" description="CS" evidence="6">
    <location>
        <begin position="21"/>
        <end position="112"/>
    </location>
</feature>
<dbReference type="InterPro" id="IPR017927">
    <property type="entry name" value="FAD-bd_FR_type"/>
</dbReference>
<dbReference type="Pfam" id="PF00175">
    <property type="entry name" value="NAD_binding_1"/>
    <property type="match status" value="1"/>
</dbReference>
<dbReference type="Proteomes" id="UP000678393">
    <property type="component" value="Unassembled WGS sequence"/>
</dbReference>
<feature type="binding site" evidence="5">
    <location>
        <position position="180"/>
    </location>
    <ligand>
        <name>FAD</name>
        <dbReference type="ChEBI" id="CHEBI:57692"/>
    </ligand>
</feature>
<feature type="binding site" evidence="5">
    <location>
        <position position="259"/>
    </location>
    <ligand>
        <name>FAD</name>
        <dbReference type="ChEBI" id="CHEBI:57692"/>
    </ligand>
</feature>
<feature type="binding site" evidence="5">
    <location>
        <position position="182"/>
    </location>
    <ligand>
        <name>FAD</name>
        <dbReference type="ChEBI" id="CHEBI:57692"/>
    </ligand>
</feature>
<dbReference type="OrthoDB" id="432299at2759"/>
<dbReference type="Gene3D" id="3.40.50.80">
    <property type="entry name" value="Nucleotide-binding domain of ferredoxin-NADP reductase (FNR) module"/>
    <property type="match status" value="1"/>
</dbReference>
<dbReference type="PRINTS" id="PR00406">
    <property type="entry name" value="CYTB5RDTASE"/>
</dbReference>
<feature type="binding site" evidence="5">
    <location>
        <position position="216"/>
    </location>
    <ligand>
        <name>FAD</name>
        <dbReference type="ChEBI" id="CHEBI:57692"/>
    </ligand>
</feature>
<dbReference type="Pfam" id="PF00970">
    <property type="entry name" value="FAD_binding_6"/>
    <property type="match status" value="1"/>
</dbReference>
<dbReference type="Gene3D" id="2.40.30.10">
    <property type="entry name" value="Translation factors"/>
    <property type="match status" value="1"/>
</dbReference>
<evidence type="ECO:0000259" key="6">
    <source>
        <dbReference type="PROSITE" id="PS51203"/>
    </source>
</evidence>